<comment type="similarity">
    <text evidence="7">Belongs to the binding-protein-dependent transport system permease family.</text>
</comment>
<feature type="transmembrane region" description="Helical" evidence="7">
    <location>
        <begin position="219"/>
        <end position="243"/>
    </location>
</feature>
<reference evidence="9" key="2">
    <citation type="submission" date="2020-09" db="EMBL/GenBank/DDBJ databases">
        <authorList>
            <person name="Sun Q."/>
            <person name="Zhou Y."/>
        </authorList>
    </citation>
    <scope>NUCLEOTIDE SEQUENCE</scope>
    <source>
        <strain evidence="9">CGMCC 1.15178</strain>
    </source>
</reference>
<gene>
    <name evidence="9" type="ORF">GCM10010911_07480</name>
</gene>
<keyword evidence="5 7" id="KW-1133">Transmembrane helix</keyword>
<dbReference type="GO" id="GO:0055085">
    <property type="term" value="P:transmembrane transport"/>
    <property type="evidence" value="ECO:0007669"/>
    <property type="project" value="InterPro"/>
</dbReference>
<evidence type="ECO:0000256" key="3">
    <source>
        <dbReference type="ARBA" id="ARBA00022475"/>
    </source>
</evidence>
<feature type="domain" description="ABC transmembrane type-1" evidence="8">
    <location>
        <begin position="84"/>
        <end position="300"/>
    </location>
</feature>
<dbReference type="AlphaFoldDB" id="A0A917DN05"/>
<dbReference type="Pfam" id="PF00528">
    <property type="entry name" value="BPD_transp_1"/>
    <property type="match status" value="1"/>
</dbReference>
<dbReference type="Proteomes" id="UP000612456">
    <property type="component" value="Unassembled WGS sequence"/>
</dbReference>
<keyword evidence="6 7" id="KW-0472">Membrane</keyword>
<evidence type="ECO:0000259" key="8">
    <source>
        <dbReference type="PROSITE" id="PS50928"/>
    </source>
</evidence>
<dbReference type="Gene3D" id="1.10.3720.10">
    <property type="entry name" value="MetI-like"/>
    <property type="match status" value="1"/>
</dbReference>
<dbReference type="InterPro" id="IPR000515">
    <property type="entry name" value="MetI-like"/>
</dbReference>
<accession>A0A917DN05</accession>
<keyword evidence="4 7" id="KW-0812">Transmembrane</keyword>
<keyword evidence="10" id="KW-1185">Reference proteome</keyword>
<organism evidence="9 10">
    <name type="scientific">Paenibacillus nasutitermitis</name>
    <dbReference type="NCBI Taxonomy" id="1652958"/>
    <lineage>
        <taxon>Bacteria</taxon>
        <taxon>Bacillati</taxon>
        <taxon>Bacillota</taxon>
        <taxon>Bacilli</taxon>
        <taxon>Bacillales</taxon>
        <taxon>Paenibacillaceae</taxon>
        <taxon>Paenibacillus</taxon>
    </lineage>
</organism>
<keyword evidence="2 7" id="KW-0813">Transport</keyword>
<dbReference type="EMBL" id="BMHP01000001">
    <property type="protein sequence ID" value="GGD52435.1"/>
    <property type="molecule type" value="Genomic_DNA"/>
</dbReference>
<feature type="transmembrane region" description="Helical" evidence="7">
    <location>
        <begin position="23"/>
        <end position="42"/>
    </location>
</feature>
<evidence type="ECO:0000313" key="9">
    <source>
        <dbReference type="EMBL" id="GGD52435.1"/>
    </source>
</evidence>
<evidence type="ECO:0000313" key="10">
    <source>
        <dbReference type="Proteomes" id="UP000612456"/>
    </source>
</evidence>
<sequence>MPAAVELAQQPVRKQRKQSKKIFSLYLLLAPAIVLLFVFHYLPMYGVLISFQDFSVFKGIGGSDWVGLKNFSYFLNDDTFWKIMRNTLIFNFYDIIFGFTAPIIFAILANELYSITFKRIMQTVSYLPHFLSWIVVSGIAYEILSPSHGMVNDALNALFGTKPIFFMTDPQLYRGINVAIEVWKSTGWSAILYFATIAGIDQSLYEAAKIDGANRFKQIIYITLPMMVPIIVLLFLLKISTIFTASFDRFYLLENPLVYDVGDVISTYIYRIGLEKAQYSLTTAIGFVQSLLGFIMLVAANKISKKLVGLGLY</sequence>
<dbReference type="GO" id="GO:0005886">
    <property type="term" value="C:plasma membrane"/>
    <property type="evidence" value="ECO:0007669"/>
    <property type="project" value="UniProtKB-SubCell"/>
</dbReference>
<dbReference type="InterPro" id="IPR050809">
    <property type="entry name" value="UgpAE/MalFG_permease"/>
</dbReference>
<dbReference type="CDD" id="cd06261">
    <property type="entry name" value="TM_PBP2"/>
    <property type="match status" value="1"/>
</dbReference>
<dbReference type="InterPro" id="IPR035906">
    <property type="entry name" value="MetI-like_sf"/>
</dbReference>
<comment type="subcellular location">
    <subcellularLocation>
        <location evidence="1 7">Cell membrane</location>
        <topology evidence="1 7">Multi-pass membrane protein</topology>
    </subcellularLocation>
</comment>
<evidence type="ECO:0000256" key="2">
    <source>
        <dbReference type="ARBA" id="ARBA00022448"/>
    </source>
</evidence>
<dbReference type="SUPFAM" id="SSF161098">
    <property type="entry name" value="MetI-like"/>
    <property type="match status" value="1"/>
</dbReference>
<comment type="caution">
    <text evidence="9">The sequence shown here is derived from an EMBL/GenBank/DDBJ whole genome shotgun (WGS) entry which is preliminary data.</text>
</comment>
<evidence type="ECO:0000256" key="7">
    <source>
        <dbReference type="RuleBase" id="RU363032"/>
    </source>
</evidence>
<feature type="transmembrane region" description="Helical" evidence="7">
    <location>
        <begin position="90"/>
        <end position="113"/>
    </location>
</feature>
<dbReference type="PANTHER" id="PTHR43227">
    <property type="entry name" value="BLL4140 PROTEIN"/>
    <property type="match status" value="1"/>
</dbReference>
<evidence type="ECO:0000256" key="6">
    <source>
        <dbReference type="ARBA" id="ARBA00023136"/>
    </source>
</evidence>
<reference evidence="9" key="1">
    <citation type="journal article" date="2014" name="Int. J. Syst. Evol. Microbiol.">
        <title>Complete genome sequence of Corynebacterium casei LMG S-19264T (=DSM 44701T), isolated from a smear-ripened cheese.</title>
        <authorList>
            <consortium name="US DOE Joint Genome Institute (JGI-PGF)"/>
            <person name="Walter F."/>
            <person name="Albersmeier A."/>
            <person name="Kalinowski J."/>
            <person name="Ruckert C."/>
        </authorList>
    </citation>
    <scope>NUCLEOTIDE SEQUENCE</scope>
    <source>
        <strain evidence="9">CGMCC 1.15178</strain>
    </source>
</reference>
<name>A0A917DN05_9BACL</name>
<evidence type="ECO:0000256" key="4">
    <source>
        <dbReference type="ARBA" id="ARBA00022692"/>
    </source>
</evidence>
<feature type="transmembrane region" description="Helical" evidence="7">
    <location>
        <begin position="187"/>
        <end position="207"/>
    </location>
</feature>
<dbReference type="PROSITE" id="PS50928">
    <property type="entry name" value="ABC_TM1"/>
    <property type="match status" value="1"/>
</dbReference>
<evidence type="ECO:0000256" key="5">
    <source>
        <dbReference type="ARBA" id="ARBA00022989"/>
    </source>
</evidence>
<proteinExistence type="inferred from homology"/>
<feature type="transmembrane region" description="Helical" evidence="7">
    <location>
        <begin position="279"/>
        <end position="300"/>
    </location>
</feature>
<feature type="transmembrane region" description="Helical" evidence="7">
    <location>
        <begin position="125"/>
        <end position="144"/>
    </location>
</feature>
<keyword evidence="3" id="KW-1003">Cell membrane</keyword>
<evidence type="ECO:0000256" key="1">
    <source>
        <dbReference type="ARBA" id="ARBA00004651"/>
    </source>
</evidence>
<dbReference type="RefSeq" id="WP_188989212.1">
    <property type="nucleotide sequence ID" value="NZ_BMHP01000001.1"/>
</dbReference>
<dbReference type="PANTHER" id="PTHR43227:SF11">
    <property type="entry name" value="BLL4140 PROTEIN"/>
    <property type="match status" value="1"/>
</dbReference>
<protein>
    <submittedName>
        <fullName evidence="9">Sugar ABC transporter permease</fullName>
    </submittedName>
</protein>